<name>A0A964T278_9HYPH</name>
<keyword evidence="4" id="KW-1185">Reference proteome</keyword>
<feature type="domain" description="Sulphotransferase Stf0" evidence="2">
    <location>
        <begin position="83"/>
        <end position="292"/>
    </location>
</feature>
<dbReference type="InterPro" id="IPR024628">
    <property type="entry name" value="Sulfotransferase_Stf0_dom"/>
</dbReference>
<protein>
    <recommendedName>
        <fullName evidence="2">Sulphotransferase Stf0 domain-containing protein</fullName>
    </recommendedName>
</protein>
<dbReference type="Pfam" id="PF09037">
    <property type="entry name" value="Sulphotransf"/>
    <property type="match status" value="1"/>
</dbReference>
<dbReference type="Proteomes" id="UP000773614">
    <property type="component" value="Unassembled WGS sequence"/>
</dbReference>
<sequence>MGRSRLPLPGVPGEPRPGERLERAGRGVHLIWRSDALRGETPKTFFHDITASQHEKEITAFFGRRTKFQPGDPVVEAPVCFLLFTNRSGSNFLGDVLNSTGAFCGFGEYTNCETVINHARSWQAGSLAEYYHRLHQSHGQGAPTFGLKVNVQQLLFLVRAGIIPGVFPQTKWIWIQRADLLGQAISLYLAQATQQWTSEQEGNGTDVPYSFSEIASRMRGISKNNANLARIVGGLGLDPAVVIYEHLLRWPGATIRQVFLHLGMEPAPHKPRQMKLKRQEDERKAEFKAQFAAELAHAIGKVPRR</sequence>
<organism evidence="3 4">
    <name type="scientific">Propylenella binzhouense</name>
    <dbReference type="NCBI Taxonomy" id="2555902"/>
    <lineage>
        <taxon>Bacteria</taxon>
        <taxon>Pseudomonadati</taxon>
        <taxon>Pseudomonadota</taxon>
        <taxon>Alphaproteobacteria</taxon>
        <taxon>Hyphomicrobiales</taxon>
        <taxon>Propylenellaceae</taxon>
        <taxon>Propylenella</taxon>
    </lineage>
</organism>
<dbReference type="InterPro" id="IPR027417">
    <property type="entry name" value="P-loop_NTPase"/>
</dbReference>
<comment type="caution">
    <text evidence="3">The sequence shown here is derived from an EMBL/GenBank/DDBJ whole genome shotgun (WGS) entry which is preliminary data.</text>
</comment>
<evidence type="ECO:0000259" key="2">
    <source>
        <dbReference type="Pfam" id="PF09037"/>
    </source>
</evidence>
<evidence type="ECO:0000256" key="1">
    <source>
        <dbReference type="SAM" id="MobiDB-lite"/>
    </source>
</evidence>
<evidence type="ECO:0000313" key="4">
    <source>
        <dbReference type="Proteomes" id="UP000773614"/>
    </source>
</evidence>
<proteinExistence type="predicted"/>
<dbReference type="AlphaFoldDB" id="A0A964T278"/>
<gene>
    <name evidence="3" type="ORF">E4O86_04925</name>
</gene>
<accession>A0A964T278</accession>
<reference evidence="3" key="1">
    <citation type="submission" date="2019-03" db="EMBL/GenBank/DDBJ databases">
        <title>Afifella sp. nov., isolated from activated sludge.</title>
        <authorList>
            <person name="Li Q."/>
            <person name="Liu Y."/>
        </authorList>
    </citation>
    <scope>NUCLEOTIDE SEQUENCE</scope>
    <source>
        <strain evidence="3">L72</strain>
    </source>
</reference>
<dbReference type="EMBL" id="SPKJ01000009">
    <property type="protein sequence ID" value="MYZ47053.1"/>
    <property type="molecule type" value="Genomic_DNA"/>
</dbReference>
<feature type="region of interest" description="Disordered" evidence="1">
    <location>
        <begin position="1"/>
        <end position="22"/>
    </location>
</feature>
<evidence type="ECO:0000313" key="3">
    <source>
        <dbReference type="EMBL" id="MYZ47053.1"/>
    </source>
</evidence>
<dbReference type="Gene3D" id="3.40.50.300">
    <property type="entry name" value="P-loop containing nucleotide triphosphate hydrolases"/>
    <property type="match status" value="1"/>
</dbReference>
<dbReference type="SUPFAM" id="SSF52540">
    <property type="entry name" value="P-loop containing nucleoside triphosphate hydrolases"/>
    <property type="match status" value="1"/>
</dbReference>